<evidence type="ECO:0000259" key="1">
    <source>
        <dbReference type="Pfam" id="PF00144"/>
    </source>
</evidence>
<sequence length="417" mass="45696">MSTLQQQVDPADVGMSGRHLEHLGSLQRANLAANAYQGSVMAVARHGKVAYAEAFGKADEGVPMTTEAIFRFASMSKTVAAACVLQLWERGLLGLHDPVAQWLPELADPRVAVVEDWNVTRLASAERPITVHHLLTMTAGYTNTWWHRMFEPSVYGVVPQLLKDAGVVDTFETPATTLEEVVQRLATVPLIAQPGTMFDYSNNSVNVLCRLVEVVSGLDFDTYQRRNVLEPLGMDETWFFVPESEQHRIAAVYWAGRDERQLEDAPLGAGMLGPEYSFSEHRTLTMGAGGLHGTTGDYLRFAQMLLNMGELDGVRVLSPAAVRLMTTNQIGDLTNWQLTQNRWGYMVDVQEGENAPAGSQHYLGGPGAYSWQGFFSTKFVVNPRADTVILTMSTPGFDGALPHNLRLVAAASAAVVD</sequence>
<dbReference type="RefSeq" id="WP_092506589.1">
    <property type="nucleotide sequence ID" value="NZ_LT629695.1"/>
</dbReference>
<proteinExistence type="predicted"/>
<dbReference type="PANTHER" id="PTHR43283:SF3">
    <property type="entry name" value="BETA-LACTAMASE FAMILY PROTEIN (AFU_ORTHOLOGUE AFUA_5G07500)"/>
    <property type="match status" value="1"/>
</dbReference>
<organism evidence="2 3">
    <name type="scientific">Agrococcus jejuensis</name>
    <dbReference type="NCBI Taxonomy" id="399736"/>
    <lineage>
        <taxon>Bacteria</taxon>
        <taxon>Bacillati</taxon>
        <taxon>Actinomycetota</taxon>
        <taxon>Actinomycetes</taxon>
        <taxon>Micrococcales</taxon>
        <taxon>Microbacteriaceae</taxon>
        <taxon>Agrococcus</taxon>
    </lineage>
</organism>
<dbReference type="InterPro" id="IPR001466">
    <property type="entry name" value="Beta-lactam-related"/>
</dbReference>
<dbReference type="STRING" id="399736.SAMN04489720_3191"/>
<dbReference type="InterPro" id="IPR050789">
    <property type="entry name" value="Diverse_Enzym_Activities"/>
</dbReference>
<accession>A0A1G8H3E3</accession>
<evidence type="ECO:0000313" key="2">
    <source>
        <dbReference type="EMBL" id="SDI01010.1"/>
    </source>
</evidence>
<dbReference type="Gene3D" id="3.40.710.10">
    <property type="entry name" value="DD-peptidase/beta-lactamase superfamily"/>
    <property type="match status" value="1"/>
</dbReference>
<dbReference type="Pfam" id="PF00144">
    <property type="entry name" value="Beta-lactamase"/>
    <property type="match status" value="1"/>
</dbReference>
<dbReference type="InterPro" id="IPR012338">
    <property type="entry name" value="Beta-lactam/transpept-like"/>
</dbReference>
<name>A0A1G8H3E3_9MICO</name>
<keyword evidence="3" id="KW-1185">Reference proteome</keyword>
<dbReference type="AlphaFoldDB" id="A0A1G8H3E3"/>
<reference evidence="3" key="1">
    <citation type="submission" date="2016-10" db="EMBL/GenBank/DDBJ databases">
        <authorList>
            <person name="Varghese N."/>
            <person name="Submissions S."/>
        </authorList>
    </citation>
    <scope>NUCLEOTIDE SEQUENCE [LARGE SCALE GENOMIC DNA]</scope>
    <source>
        <strain evidence="3">DSM 22002</strain>
    </source>
</reference>
<dbReference type="OrthoDB" id="9809635at2"/>
<protein>
    <submittedName>
        <fullName evidence="2">CubicO group peptidase, beta-lactamase class C family</fullName>
    </submittedName>
</protein>
<gene>
    <name evidence="2" type="ORF">SAMN04489720_3191</name>
</gene>
<feature type="domain" description="Beta-lactamase-related" evidence="1">
    <location>
        <begin position="31"/>
        <end position="394"/>
    </location>
</feature>
<evidence type="ECO:0000313" key="3">
    <source>
        <dbReference type="Proteomes" id="UP000198822"/>
    </source>
</evidence>
<dbReference type="Proteomes" id="UP000198822">
    <property type="component" value="Chromosome I"/>
</dbReference>
<dbReference type="SUPFAM" id="SSF56601">
    <property type="entry name" value="beta-lactamase/transpeptidase-like"/>
    <property type="match status" value="1"/>
</dbReference>
<dbReference type="PANTHER" id="PTHR43283">
    <property type="entry name" value="BETA-LACTAMASE-RELATED"/>
    <property type="match status" value="1"/>
</dbReference>
<dbReference type="EMBL" id="LT629695">
    <property type="protein sequence ID" value="SDI01010.1"/>
    <property type="molecule type" value="Genomic_DNA"/>
</dbReference>